<dbReference type="SUPFAM" id="SSF49265">
    <property type="entry name" value="Fibronectin type III"/>
    <property type="match status" value="1"/>
</dbReference>
<dbReference type="Proteomes" id="UP000663555">
    <property type="component" value="Chromosome"/>
</dbReference>
<evidence type="ECO:0000313" key="1">
    <source>
        <dbReference type="EMBL" id="QSP95924.1"/>
    </source>
</evidence>
<dbReference type="InterPro" id="IPR036116">
    <property type="entry name" value="FN3_sf"/>
</dbReference>
<gene>
    <name evidence="1" type="ORF">LPB19_05840</name>
</gene>
<evidence type="ECO:0000313" key="2">
    <source>
        <dbReference type="Proteomes" id="UP000663555"/>
    </source>
</evidence>
<reference evidence="1 2" key="1">
    <citation type="submission" date="2021-03" db="EMBL/GenBank/DDBJ databases">
        <title>Genome sequencing of Marinobacter sp. LPB0319.</title>
        <authorList>
            <person name="Kim J."/>
        </authorList>
    </citation>
    <scope>NUCLEOTIDE SEQUENCE [LARGE SCALE GENOMIC DNA]</scope>
    <source>
        <strain evidence="1 2">LPB0319</strain>
    </source>
</reference>
<keyword evidence="2" id="KW-1185">Reference proteome</keyword>
<accession>A0ABX7MX20</accession>
<name>A0ABX7MX20_9GAMM</name>
<protein>
    <submittedName>
        <fullName evidence="1">Fibronectin type III domain-containing protein</fullName>
    </submittedName>
</protein>
<sequence>MTNLICQGPNDARPTGFYLPLILSIYALLTACQEDSRAGKTSAKRSAELTELRLEQATDTLFEAFGQNSYPGNHNAPFDAPPKLTWSAPLTREDGSVLKPGQIAKFRIYYRMRHENRLHIVDVDNPVAEHYFLAGWPTGVYEIFVTAVDQQGLESARSEPLTLDIIAR</sequence>
<organism evidence="1 2">
    <name type="scientific">Marinobacter salinisoli</name>
    <dbReference type="NCBI Taxonomy" id="2769486"/>
    <lineage>
        <taxon>Bacteria</taxon>
        <taxon>Pseudomonadati</taxon>
        <taxon>Pseudomonadota</taxon>
        <taxon>Gammaproteobacteria</taxon>
        <taxon>Pseudomonadales</taxon>
        <taxon>Marinobacteraceae</taxon>
        <taxon>Marinobacter</taxon>
    </lineage>
</organism>
<dbReference type="EMBL" id="CP071247">
    <property type="protein sequence ID" value="QSP95924.1"/>
    <property type="molecule type" value="Genomic_DNA"/>
</dbReference>
<proteinExistence type="predicted"/>
<dbReference type="InterPro" id="IPR003961">
    <property type="entry name" value="FN3_dom"/>
</dbReference>
<dbReference type="CDD" id="cd00063">
    <property type="entry name" value="FN3"/>
    <property type="match status" value="1"/>
</dbReference>
<dbReference type="RefSeq" id="WP_206645159.1">
    <property type="nucleotide sequence ID" value="NZ_CP071247.1"/>
</dbReference>